<gene>
    <name evidence="3" type="ORF">THAOC_35094</name>
</gene>
<evidence type="ECO:0000313" key="3">
    <source>
        <dbReference type="EMBL" id="EJK46249.1"/>
    </source>
</evidence>
<accession>K0R3Y3</accession>
<dbReference type="Proteomes" id="UP000266841">
    <property type="component" value="Unassembled WGS sequence"/>
</dbReference>
<dbReference type="PANTHER" id="PTHR13271">
    <property type="entry name" value="UNCHARACTERIZED PUTATIVE METHYLTRANSFERASE"/>
    <property type="match status" value="1"/>
</dbReference>
<reference evidence="3 4" key="1">
    <citation type="journal article" date="2012" name="Genome Biol.">
        <title>Genome and low-iron response of an oceanic diatom adapted to chronic iron limitation.</title>
        <authorList>
            <person name="Lommer M."/>
            <person name="Specht M."/>
            <person name="Roy A.S."/>
            <person name="Kraemer L."/>
            <person name="Andreson R."/>
            <person name="Gutowska M.A."/>
            <person name="Wolf J."/>
            <person name="Bergner S.V."/>
            <person name="Schilhabel M.B."/>
            <person name="Klostermeier U.C."/>
            <person name="Beiko R.G."/>
            <person name="Rosenstiel P."/>
            <person name="Hippler M."/>
            <person name="Laroche J."/>
        </authorList>
    </citation>
    <scope>NUCLEOTIDE SEQUENCE [LARGE SCALE GENOMIC DNA]</scope>
    <source>
        <strain evidence="3 4">CCMP1005</strain>
    </source>
</reference>
<evidence type="ECO:0000259" key="2">
    <source>
        <dbReference type="PROSITE" id="PS50280"/>
    </source>
</evidence>
<dbReference type="GO" id="GO:0016279">
    <property type="term" value="F:protein-lysine N-methyltransferase activity"/>
    <property type="evidence" value="ECO:0007669"/>
    <property type="project" value="TreeGrafter"/>
</dbReference>
<name>K0R3Y3_THAOC</name>
<dbReference type="PANTHER" id="PTHR13271:SF137">
    <property type="entry name" value="SET DOMAIN-CONTAINING PROTEIN"/>
    <property type="match status" value="1"/>
</dbReference>
<feature type="signal peptide" evidence="1">
    <location>
        <begin position="1"/>
        <end position="21"/>
    </location>
</feature>
<feature type="chain" id="PRO_5003839908" description="SET domain-containing protein" evidence="1">
    <location>
        <begin position="22"/>
        <end position="440"/>
    </location>
</feature>
<feature type="domain" description="SET" evidence="2">
    <location>
        <begin position="69"/>
        <end position="286"/>
    </location>
</feature>
<dbReference type="AlphaFoldDB" id="K0R3Y3"/>
<evidence type="ECO:0000313" key="4">
    <source>
        <dbReference type="Proteomes" id="UP000266841"/>
    </source>
</evidence>
<protein>
    <recommendedName>
        <fullName evidence="2">SET domain-containing protein</fullName>
    </recommendedName>
</protein>
<dbReference type="Gene3D" id="3.90.1410.10">
    <property type="entry name" value="set domain protein methyltransferase, domain 1"/>
    <property type="match status" value="1"/>
</dbReference>
<keyword evidence="4" id="KW-1185">Reference proteome</keyword>
<dbReference type="InterPro" id="IPR001214">
    <property type="entry name" value="SET_dom"/>
</dbReference>
<dbReference type="SUPFAM" id="SSF82199">
    <property type="entry name" value="SET domain"/>
    <property type="match status" value="1"/>
</dbReference>
<dbReference type="InterPro" id="IPR046341">
    <property type="entry name" value="SET_dom_sf"/>
</dbReference>
<dbReference type="PROSITE" id="PS50280">
    <property type="entry name" value="SET"/>
    <property type="match status" value="1"/>
</dbReference>
<proteinExistence type="predicted"/>
<sequence>MCLLLPIVLSLLLLYPETGHAFYSVGGTSVLIRINTRLEQQTTSSTTTVDISENAPRDISTLYSWSSDYGIQTAPSFEITTLDGGYDMFATTSADLPNNSPVGYVPSDLIMSHLKARMEFGSEVSAAERALKLSDHTAFYLILKILKEHERGVESPWFHWLDSLPRFFSNAASMTDFCYSCLPPYAAKQAQIEKKKLRRLQNAVEDVPLLNDVTKYNAELIAWAYNVVHTRYHETPGGDWCIVPMMDFFNHGGEADVSISYDDNGDCYVYTTRDVAAGSPLRIQCGDPTNPSLLLVRFGFLDESSPGTYCKWIAEEPSSEIYSLGYPNRMLFYQDGTISNEVWDVFLFTVLGKLDYNEQQAFYQAHVTYDEAAKARFHEQYFSQTLAALQGHVNFILGELDELSTWQANTPDTGRHPRLPLIMNHNQFVRGVFERVQQNI</sequence>
<dbReference type="InterPro" id="IPR050600">
    <property type="entry name" value="SETD3_SETD6_MTase"/>
</dbReference>
<comment type="caution">
    <text evidence="3">The sequence shown here is derived from an EMBL/GenBank/DDBJ whole genome shotgun (WGS) entry which is preliminary data.</text>
</comment>
<dbReference type="CDD" id="cd10527">
    <property type="entry name" value="SET_LSMT"/>
    <property type="match status" value="1"/>
</dbReference>
<organism evidence="3 4">
    <name type="scientific">Thalassiosira oceanica</name>
    <name type="common">Marine diatom</name>
    <dbReference type="NCBI Taxonomy" id="159749"/>
    <lineage>
        <taxon>Eukaryota</taxon>
        <taxon>Sar</taxon>
        <taxon>Stramenopiles</taxon>
        <taxon>Ochrophyta</taxon>
        <taxon>Bacillariophyta</taxon>
        <taxon>Coscinodiscophyceae</taxon>
        <taxon>Thalassiosirophycidae</taxon>
        <taxon>Thalassiosirales</taxon>
        <taxon>Thalassiosiraceae</taxon>
        <taxon>Thalassiosira</taxon>
    </lineage>
</organism>
<dbReference type="eggNOG" id="KOG1337">
    <property type="taxonomic scope" value="Eukaryota"/>
</dbReference>
<dbReference type="EMBL" id="AGNL01047872">
    <property type="protein sequence ID" value="EJK46249.1"/>
    <property type="molecule type" value="Genomic_DNA"/>
</dbReference>
<keyword evidence="1" id="KW-0732">Signal</keyword>
<dbReference type="OrthoDB" id="441812at2759"/>
<evidence type="ECO:0000256" key="1">
    <source>
        <dbReference type="SAM" id="SignalP"/>
    </source>
</evidence>